<accession>A0AAI9HRS3</accession>
<keyword evidence="1" id="KW-0175">Coiled coil</keyword>
<organism evidence="2">
    <name type="scientific">Morganella morganii</name>
    <name type="common">Proteus morganii</name>
    <dbReference type="NCBI Taxonomy" id="582"/>
    <lineage>
        <taxon>Bacteria</taxon>
        <taxon>Pseudomonadati</taxon>
        <taxon>Pseudomonadota</taxon>
        <taxon>Gammaproteobacteria</taxon>
        <taxon>Enterobacterales</taxon>
        <taxon>Morganellaceae</taxon>
        <taxon>Morganella</taxon>
    </lineage>
</organism>
<evidence type="ECO:0000256" key="1">
    <source>
        <dbReference type="SAM" id="Coils"/>
    </source>
</evidence>
<evidence type="ECO:0000313" key="2">
    <source>
        <dbReference type="EMBL" id="EMO9455887.1"/>
    </source>
</evidence>
<dbReference type="AlphaFoldDB" id="A0AAI9HRS3"/>
<dbReference type="EMBL" id="ABKJEP030000009">
    <property type="protein sequence ID" value="EMO9455887.1"/>
    <property type="molecule type" value="Genomic_DNA"/>
</dbReference>
<proteinExistence type="predicted"/>
<dbReference type="Pfam" id="PF02413">
    <property type="entry name" value="Caudo_TAP"/>
    <property type="match status" value="1"/>
</dbReference>
<dbReference type="InterPro" id="IPR003458">
    <property type="entry name" value="Phage_T4_Gp38_tail_assem"/>
</dbReference>
<feature type="coiled-coil region" evidence="1">
    <location>
        <begin position="79"/>
        <end position="113"/>
    </location>
</feature>
<protein>
    <submittedName>
        <fullName evidence="2">Tail fiber assembly protein</fullName>
    </submittedName>
</protein>
<name>A0AAI9HRS3_MORMO</name>
<gene>
    <name evidence="2" type="ORF">PN925_001232</name>
</gene>
<comment type="caution">
    <text evidence="2">The sequence shown here is derived from an EMBL/GenBank/DDBJ whole genome shotgun (WGS) entry which is preliminary data.</text>
</comment>
<sequence>MIYFKDSQSNVFAYPKTDIEQTKRLSELELLIQTKEPEFIQACHKQQNALDELNEVKEKLAVIIFNGNNDVENENNEEIQHLNLVIKEKETKLEEAKSEYDKIESEYQPLKNEYSEILPVFFDIRENLKVLTKMTTKEVEAHINPPITKEQLIADAEIQKQSCADDAEKNITILERKVRLNMATDDDKNNLTAWEIYSIKVSDIDTSTAPDIDWPQKP</sequence>
<reference evidence="2" key="1">
    <citation type="submission" date="2024-02" db="EMBL/GenBank/DDBJ databases">
        <authorList>
            <consortium name="Clinical and Environmental Microbiology Branch: Whole genome sequencing antimicrobial resistance pathogens in the healthcare setting"/>
        </authorList>
    </citation>
    <scope>NUCLEOTIDE SEQUENCE</scope>
    <source>
        <strain evidence="2">2023KU-00017</strain>
    </source>
</reference>